<dbReference type="InterPro" id="IPR000182">
    <property type="entry name" value="GNAT_dom"/>
</dbReference>
<proteinExistence type="predicted"/>
<dbReference type="CDD" id="cd04301">
    <property type="entry name" value="NAT_SF"/>
    <property type="match status" value="1"/>
</dbReference>
<dbReference type="InterPro" id="IPR016181">
    <property type="entry name" value="Acyl_CoA_acyltransferase"/>
</dbReference>
<dbReference type="Pfam" id="PF00583">
    <property type="entry name" value="Acetyltransf_1"/>
    <property type="match status" value="1"/>
</dbReference>
<dbReference type="PIRSF" id="PIRSF028520">
    <property type="entry name" value="UCP028520"/>
    <property type="match status" value="1"/>
</dbReference>
<dbReference type="PATRIC" id="fig|69.6.peg.97"/>
<reference evidence="1 2" key="1">
    <citation type="submission" date="2015-11" db="EMBL/GenBank/DDBJ databases">
        <title>Genome sequences of Lysobacter enzymogenes strain C3 and Lysobacter antibioticus ATCC 29479.</title>
        <authorList>
            <person name="Kobayashi D.Y."/>
        </authorList>
    </citation>
    <scope>NUCLEOTIDE SEQUENCE [LARGE SCALE GENOMIC DNA]</scope>
    <source>
        <strain evidence="1 2">C3</strain>
    </source>
</reference>
<accession>A0A0S2DA87</accession>
<dbReference type="AlphaFoldDB" id="A0A0S2DA87"/>
<dbReference type="Proteomes" id="UP000061569">
    <property type="component" value="Chromosome"/>
</dbReference>
<protein>
    <submittedName>
        <fullName evidence="1">Acetyltransferase, GNAT family</fullName>
    </submittedName>
</protein>
<evidence type="ECO:0000313" key="2">
    <source>
        <dbReference type="Proteomes" id="UP000061569"/>
    </source>
</evidence>
<dbReference type="STRING" id="69.GLE_0092"/>
<dbReference type="OrthoDB" id="6182349at2"/>
<dbReference type="Gene3D" id="3.40.630.30">
    <property type="match status" value="1"/>
</dbReference>
<evidence type="ECO:0000313" key="1">
    <source>
        <dbReference type="EMBL" id="ALN55451.1"/>
    </source>
</evidence>
<dbReference type="GO" id="GO:0016747">
    <property type="term" value="F:acyltransferase activity, transferring groups other than amino-acyl groups"/>
    <property type="evidence" value="ECO:0007669"/>
    <property type="project" value="InterPro"/>
</dbReference>
<keyword evidence="1" id="KW-0808">Transferase</keyword>
<sequence length="166" mass="18785">MNLVVRSATPADRAAVLALNLEAEALMSPMDHARLLALEAQSVYHRIVHDGQAAIAFLLAFDERADYDSPNYLWYRQRYPRFVYIDRIAVAASHRNRRIGGLLYDDVFAFAREHGVGTIAAEFYIEPFNEASSRFHARYGFGEVGTQWVAQGRKRVSLQIAAVPRD</sequence>
<organism evidence="1 2">
    <name type="scientific">Lysobacter enzymogenes</name>
    <dbReference type="NCBI Taxonomy" id="69"/>
    <lineage>
        <taxon>Bacteria</taxon>
        <taxon>Pseudomonadati</taxon>
        <taxon>Pseudomonadota</taxon>
        <taxon>Gammaproteobacteria</taxon>
        <taxon>Lysobacterales</taxon>
        <taxon>Lysobacteraceae</taxon>
        <taxon>Lysobacter</taxon>
    </lineage>
</organism>
<dbReference type="SUPFAM" id="SSF55729">
    <property type="entry name" value="Acyl-CoA N-acyltransferases (Nat)"/>
    <property type="match status" value="1"/>
</dbReference>
<name>A0A0S2DA87_LYSEN</name>
<dbReference type="PROSITE" id="PS51186">
    <property type="entry name" value="GNAT"/>
    <property type="match status" value="1"/>
</dbReference>
<dbReference type="KEGG" id="lez:GLE_0092"/>
<dbReference type="InterPro" id="IPR016890">
    <property type="entry name" value="UCP028520"/>
</dbReference>
<dbReference type="EMBL" id="CP013140">
    <property type="protein sequence ID" value="ALN55451.1"/>
    <property type="molecule type" value="Genomic_DNA"/>
</dbReference>
<dbReference type="SMR" id="A0A0S2DA87"/>
<gene>
    <name evidence="1" type="ORF">GLE_0092</name>
</gene>